<gene>
    <name evidence="1" type="ORF">MCOS_LOCUS5191</name>
</gene>
<reference evidence="1 2" key="1">
    <citation type="submission" date="2018-10" db="EMBL/GenBank/DDBJ databases">
        <authorList>
            <consortium name="Pathogen Informatics"/>
        </authorList>
    </citation>
    <scope>NUCLEOTIDE SEQUENCE [LARGE SCALE GENOMIC DNA]</scope>
</reference>
<organism evidence="1 2">
    <name type="scientific">Mesocestoides corti</name>
    <name type="common">Flatworm</name>
    <dbReference type="NCBI Taxonomy" id="53468"/>
    <lineage>
        <taxon>Eukaryota</taxon>
        <taxon>Metazoa</taxon>
        <taxon>Spiralia</taxon>
        <taxon>Lophotrochozoa</taxon>
        <taxon>Platyhelminthes</taxon>
        <taxon>Cestoda</taxon>
        <taxon>Eucestoda</taxon>
        <taxon>Cyclophyllidea</taxon>
        <taxon>Mesocestoididae</taxon>
        <taxon>Mesocestoides</taxon>
    </lineage>
</organism>
<keyword evidence="2" id="KW-1185">Reference proteome</keyword>
<evidence type="ECO:0000313" key="2">
    <source>
        <dbReference type="Proteomes" id="UP000267029"/>
    </source>
</evidence>
<protein>
    <submittedName>
        <fullName evidence="1">Uncharacterized protein</fullName>
    </submittedName>
</protein>
<evidence type="ECO:0000313" key="1">
    <source>
        <dbReference type="EMBL" id="VDD79188.1"/>
    </source>
</evidence>
<dbReference type="EMBL" id="UXSR01005183">
    <property type="protein sequence ID" value="VDD79188.1"/>
    <property type="molecule type" value="Genomic_DNA"/>
</dbReference>
<accession>A0A3P6HKU2</accession>
<dbReference type="Proteomes" id="UP000267029">
    <property type="component" value="Unassembled WGS sequence"/>
</dbReference>
<dbReference type="AlphaFoldDB" id="A0A3P6HKU2"/>
<proteinExistence type="predicted"/>
<sequence length="176" mass="19683">MGMELGVSMWEISPRHWRRLHLYRLTPQFFLRHELITDQVDHIPRGVSQYVPYKERKLYLDQDVAPDSLPPQPINGAGIQAKHTHLLLPVPALRPLLWPAYHTSDLNTGCVLSLSKCGRASTNQCSMRARACTCGAHTLIGAPGVRALVFPPSHHPLVSRIVSLVVLLVLSAFCNR</sequence>
<name>A0A3P6HKU2_MESCO</name>